<reference evidence="2 3" key="1">
    <citation type="journal article" date="2016" name="Nat. Commun.">
        <title>Thousands of microbial genomes shed light on interconnected biogeochemical processes in an aquifer system.</title>
        <authorList>
            <person name="Anantharaman K."/>
            <person name="Brown C.T."/>
            <person name="Hug L.A."/>
            <person name="Sharon I."/>
            <person name="Castelle C.J."/>
            <person name="Probst A.J."/>
            <person name="Thomas B.C."/>
            <person name="Singh A."/>
            <person name="Wilkins M.J."/>
            <person name="Karaoz U."/>
            <person name="Brodie E.L."/>
            <person name="Williams K.H."/>
            <person name="Hubbard S.S."/>
            <person name="Banfield J.F."/>
        </authorList>
    </citation>
    <scope>NUCLEOTIDE SEQUENCE [LARGE SCALE GENOMIC DNA]</scope>
</reference>
<dbReference type="STRING" id="1798491.A3C87_03460"/>
<dbReference type="AlphaFoldDB" id="A0A1F6DIN1"/>
<feature type="chain" id="PRO_5009523858" evidence="1">
    <location>
        <begin position="23"/>
        <end position="147"/>
    </location>
</feature>
<dbReference type="Proteomes" id="UP000176511">
    <property type="component" value="Unassembled WGS sequence"/>
</dbReference>
<feature type="signal peptide" evidence="1">
    <location>
        <begin position="1"/>
        <end position="22"/>
    </location>
</feature>
<sequence>MKTNNVAGILAAAALITVAALASVAVFAFCSDTESDWIAQKHSGGTTYVYTAYDHAYCYVYVGDTGDVTIVAQEWRDGFEFTHKSSWGENVANMRELMMRRPTVPANVGVDTTSDYRTFDAQCVEPVKKLPKEVQAKFGGLFGIGDK</sequence>
<evidence type="ECO:0000256" key="1">
    <source>
        <dbReference type="SAM" id="SignalP"/>
    </source>
</evidence>
<comment type="caution">
    <text evidence="2">The sequence shown here is derived from an EMBL/GenBank/DDBJ whole genome shotgun (WGS) entry which is preliminary data.</text>
</comment>
<evidence type="ECO:0000313" key="2">
    <source>
        <dbReference type="EMBL" id="OGG61180.1"/>
    </source>
</evidence>
<keyword evidence="1" id="KW-0732">Signal</keyword>
<evidence type="ECO:0000313" key="3">
    <source>
        <dbReference type="Proteomes" id="UP000176511"/>
    </source>
</evidence>
<name>A0A1F6DIN1_9BACT</name>
<gene>
    <name evidence="2" type="ORF">A3C87_03460</name>
</gene>
<proteinExistence type="predicted"/>
<organism evidence="2 3">
    <name type="scientific">Candidatus Kaiserbacteria bacterium RIFCSPHIGHO2_02_FULL_49_34</name>
    <dbReference type="NCBI Taxonomy" id="1798491"/>
    <lineage>
        <taxon>Bacteria</taxon>
        <taxon>Candidatus Kaiseribacteriota</taxon>
    </lineage>
</organism>
<protein>
    <submittedName>
        <fullName evidence="2">Uncharacterized protein</fullName>
    </submittedName>
</protein>
<dbReference type="EMBL" id="MFLE01000025">
    <property type="protein sequence ID" value="OGG61180.1"/>
    <property type="molecule type" value="Genomic_DNA"/>
</dbReference>
<accession>A0A1F6DIN1</accession>